<evidence type="ECO:0000256" key="1">
    <source>
        <dbReference type="SAM" id="SignalP"/>
    </source>
</evidence>
<sequence length="104" mass="10923">MRATSVALAVSGAVLAIMATPTAVASAESAVVTIGELQADGFDVTIDRIGSAPLEQCTVTSVRNPQTETRLVRVENIGKNGKKTFDLVPIVVRRTITVSLDCTH</sequence>
<reference evidence="2 3" key="1">
    <citation type="submission" date="2017-02" db="EMBL/GenBank/DDBJ databases">
        <title>The new phylogeny of genus Mycobacterium.</title>
        <authorList>
            <person name="Tortoli E."/>
            <person name="Trovato A."/>
            <person name="Cirillo D.M."/>
        </authorList>
    </citation>
    <scope>NUCLEOTIDE SEQUENCE [LARGE SCALE GENOMIC DNA]</scope>
    <source>
        <strain evidence="2 3">RW6</strain>
    </source>
</reference>
<organism evidence="2 3">
    <name type="scientific">Mycobacterium aquaticum</name>
    <dbReference type="NCBI Taxonomy" id="1927124"/>
    <lineage>
        <taxon>Bacteria</taxon>
        <taxon>Bacillati</taxon>
        <taxon>Actinomycetota</taxon>
        <taxon>Actinomycetes</taxon>
        <taxon>Mycobacteriales</taxon>
        <taxon>Mycobacteriaceae</taxon>
        <taxon>Mycobacterium</taxon>
    </lineage>
</organism>
<feature type="signal peptide" evidence="1">
    <location>
        <begin position="1"/>
        <end position="25"/>
    </location>
</feature>
<dbReference type="AlphaFoldDB" id="A0A1X0B433"/>
<accession>A0A1X0B433</accession>
<protein>
    <recommendedName>
        <fullName evidence="4">3-phosphoglycerate kinase</fullName>
    </recommendedName>
</protein>
<name>A0A1X0B433_9MYCO</name>
<comment type="caution">
    <text evidence="2">The sequence shown here is derived from an EMBL/GenBank/DDBJ whole genome shotgun (WGS) entry which is preliminary data.</text>
</comment>
<feature type="chain" id="PRO_5012236164" description="3-phosphoglycerate kinase" evidence="1">
    <location>
        <begin position="26"/>
        <end position="104"/>
    </location>
</feature>
<proteinExistence type="predicted"/>
<gene>
    <name evidence="2" type="ORF">BST13_09740</name>
</gene>
<evidence type="ECO:0008006" key="4">
    <source>
        <dbReference type="Google" id="ProtNLM"/>
    </source>
</evidence>
<evidence type="ECO:0000313" key="3">
    <source>
        <dbReference type="Proteomes" id="UP000192448"/>
    </source>
</evidence>
<dbReference type="OrthoDB" id="4762505at2"/>
<dbReference type="Proteomes" id="UP000192448">
    <property type="component" value="Unassembled WGS sequence"/>
</dbReference>
<dbReference type="STRING" id="1927124.BST13_09740"/>
<dbReference type="EMBL" id="MVHF01000007">
    <property type="protein sequence ID" value="ORA36969.1"/>
    <property type="molecule type" value="Genomic_DNA"/>
</dbReference>
<dbReference type="RefSeq" id="WP_083163072.1">
    <property type="nucleotide sequence ID" value="NZ_MVHF01000007.1"/>
</dbReference>
<keyword evidence="3" id="KW-1185">Reference proteome</keyword>
<evidence type="ECO:0000313" key="2">
    <source>
        <dbReference type="EMBL" id="ORA36969.1"/>
    </source>
</evidence>
<keyword evidence="1" id="KW-0732">Signal</keyword>